<dbReference type="EMBL" id="JH660636">
    <property type="protein sequence ID" value="EIM30757.1"/>
    <property type="molecule type" value="Genomic_DNA"/>
</dbReference>
<keyword evidence="3" id="KW-1185">Reference proteome</keyword>
<feature type="domain" description="Integrase catalytic" evidence="1">
    <location>
        <begin position="97"/>
        <end position="160"/>
    </location>
</feature>
<reference evidence="2 3" key="1">
    <citation type="submission" date="2012-02" db="EMBL/GenBank/DDBJ databases">
        <title>Improved High-Quality Draft sequence of Microvirga sp. WSM3557.</title>
        <authorList>
            <consortium name="US DOE Joint Genome Institute"/>
            <person name="Lucas S."/>
            <person name="Han J."/>
            <person name="Lapidus A."/>
            <person name="Cheng J.-F."/>
            <person name="Goodwin L."/>
            <person name="Pitluck S."/>
            <person name="Peters L."/>
            <person name="Zhang X."/>
            <person name="Detter J.C."/>
            <person name="Han C."/>
            <person name="Tapia R."/>
            <person name="Land M."/>
            <person name="Hauser L."/>
            <person name="Kyrpides N."/>
            <person name="Ivanova N."/>
            <person name="Pagani I."/>
            <person name="Brau L."/>
            <person name="Yates R."/>
            <person name="O'Hara G."/>
            <person name="Rui T."/>
            <person name="Howieson J."/>
            <person name="Reeve W."/>
            <person name="Woyke T."/>
        </authorList>
    </citation>
    <scope>NUCLEOTIDE SEQUENCE [LARGE SCALE GENOMIC DNA]</scope>
    <source>
        <strain evidence="2 3">WSM3557</strain>
    </source>
</reference>
<dbReference type="AlphaFoldDB" id="I4Z3G5"/>
<dbReference type="PATRIC" id="fig|864069.3.peg.734"/>
<evidence type="ECO:0000313" key="3">
    <source>
        <dbReference type="Proteomes" id="UP000003947"/>
    </source>
</evidence>
<dbReference type="GO" id="GO:0003676">
    <property type="term" value="F:nucleic acid binding"/>
    <property type="evidence" value="ECO:0007669"/>
    <property type="project" value="InterPro"/>
</dbReference>
<dbReference type="InterPro" id="IPR001584">
    <property type="entry name" value="Integrase_cat-core"/>
</dbReference>
<name>I4Z3G5_9HYPH</name>
<dbReference type="GO" id="GO:0015074">
    <property type="term" value="P:DNA integration"/>
    <property type="evidence" value="ECO:0007669"/>
    <property type="project" value="InterPro"/>
</dbReference>
<dbReference type="eggNOG" id="COG3415">
    <property type="taxonomic scope" value="Bacteria"/>
</dbReference>
<accession>I4Z3G5</accession>
<dbReference type="HOGENOM" id="CLU_1650196_0_0_5"/>
<dbReference type="SUPFAM" id="SSF53098">
    <property type="entry name" value="Ribonuclease H-like"/>
    <property type="match status" value="1"/>
</dbReference>
<organism evidence="2 3">
    <name type="scientific">Microvirga lotononidis</name>
    <dbReference type="NCBI Taxonomy" id="864069"/>
    <lineage>
        <taxon>Bacteria</taxon>
        <taxon>Pseudomonadati</taxon>
        <taxon>Pseudomonadota</taxon>
        <taxon>Alphaproteobacteria</taxon>
        <taxon>Hyphomicrobiales</taxon>
        <taxon>Methylobacteriaceae</taxon>
        <taxon>Microvirga</taxon>
    </lineage>
</organism>
<sequence>MRTEALALIKANYADFGPTLACEKLAERHGISLGVETVPRWMLAEGLWQDRRQRLKPVHQPRARRDCLGELVQSDGSQHWWFEERRPQCTLLVCANSPQAKGRVERANGTLQDRLVKELRLDGISSIEAATAFLSRFMDDYNRRFAKAPFSDKAAYHPCP</sequence>
<dbReference type="STRING" id="864069.MicloDRAFT_00006600"/>
<protein>
    <recommendedName>
        <fullName evidence="1">Integrase catalytic domain-containing protein</fullName>
    </recommendedName>
</protein>
<evidence type="ECO:0000259" key="1">
    <source>
        <dbReference type="PROSITE" id="PS50994"/>
    </source>
</evidence>
<evidence type="ECO:0000313" key="2">
    <source>
        <dbReference type="EMBL" id="EIM30757.1"/>
    </source>
</evidence>
<dbReference type="InterPro" id="IPR012337">
    <property type="entry name" value="RNaseH-like_sf"/>
</dbReference>
<proteinExistence type="predicted"/>
<dbReference type="PANTHER" id="PTHR35004">
    <property type="entry name" value="TRANSPOSASE RV3428C-RELATED"/>
    <property type="match status" value="1"/>
</dbReference>
<dbReference type="InterPro" id="IPR036397">
    <property type="entry name" value="RNaseH_sf"/>
</dbReference>
<dbReference type="PROSITE" id="PS50994">
    <property type="entry name" value="INTEGRASE"/>
    <property type="match status" value="1"/>
</dbReference>
<dbReference type="PANTHER" id="PTHR35004:SF7">
    <property type="entry name" value="INTEGRASE PROTEIN"/>
    <property type="match status" value="1"/>
</dbReference>
<gene>
    <name evidence="2" type="ORF">MicloDRAFT_00006600</name>
</gene>
<dbReference type="Gene3D" id="3.30.420.10">
    <property type="entry name" value="Ribonuclease H-like superfamily/Ribonuclease H"/>
    <property type="match status" value="1"/>
</dbReference>
<dbReference type="Proteomes" id="UP000003947">
    <property type="component" value="Unassembled WGS sequence"/>
</dbReference>